<dbReference type="InterPro" id="IPR020084">
    <property type="entry name" value="NUDIX_hydrolase_CS"/>
</dbReference>
<evidence type="ECO:0000313" key="11">
    <source>
        <dbReference type="EMBL" id="GAA2515289.1"/>
    </source>
</evidence>
<dbReference type="InterPro" id="IPR000086">
    <property type="entry name" value="NUDIX_hydrolase_dom"/>
</dbReference>
<dbReference type="EMBL" id="BAAARY010000003">
    <property type="protein sequence ID" value="GAA2515289.1"/>
    <property type="molecule type" value="Genomic_DNA"/>
</dbReference>
<dbReference type="SUPFAM" id="SSF55811">
    <property type="entry name" value="Nudix"/>
    <property type="match status" value="1"/>
</dbReference>
<reference evidence="12" key="1">
    <citation type="journal article" date="2019" name="Int. J. Syst. Evol. Microbiol.">
        <title>The Global Catalogue of Microorganisms (GCM) 10K type strain sequencing project: providing services to taxonomists for standard genome sequencing and annotation.</title>
        <authorList>
            <consortium name="The Broad Institute Genomics Platform"/>
            <consortium name="The Broad Institute Genome Sequencing Center for Infectious Disease"/>
            <person name="Wu L."/>
            <person name="Ma J."/>
        </authorList>
    </citation>
    <scope>NUCLEOTIDE SEQUENCE [LARGE SCALE GENOMIC DNA]</scope>
    <source>
        <strain evidence="12">JCM 3367</strain>
    </source>
</reference>
<dbReference type="InterPro" id="IPR015375">
    <property type="entry name" value="NADH_PPase-like_N"/>
</dbReference>
<dbReference type="PANTHER" id="PTHR42904">
    <property type="entry name" value="NUDIX HYDROLASE, NUDC SUBFAMILY"/>
    <property type="match status" value="1"/>
</dbReference>
<keyword evidence="12" id="KW-1185">Reference proteome</keyword>
<keyword evidence="6" id="KW-0378">Hydrolase</keyword>
<evidence type="ECO:0000259" key="10">
    <source>
        <dbReference type="PROSITE" id="PS51462"/>
    </source>
</evidence>
<comment type="similarity">
    <text evidence="3">Belongs to the Nudix hydrolase family. NudC subfamily.</text>
</comment>
<dbReference type="Pfam" id="PF00293">
    <property type="entry name" value="NUDIX"/>
    <property type="match status" value="1"/>
</dbReference>
<dbReference type="Gene3D" id="3.90.79.10">
    <property type="entry name" value="Nucleoside Triphosphate Pyrophosphohydrolase"/>
    <property type="match status" value="1"/>
</dbReference>
<evidence type="ECO:0000256" key="4">
    <source>
        <dbReference type="ARBA" id="ARBA00012381"/>
    </source>
</evidence>
<keyword evidence="7" id="KW-0460">Magnesium</keyword>
<dbReference type="PROSITE" id="PS51462">
    <property type="entry name" value="NUDIX"/>
    <property type="match status" value="1"/>
</dbReference>
<evidence type="ECO:0000256" key="2">
    <source>
        <dbReference type="ARBA" id="ARBA00001947"/>
    </source>
</evidence>
<gene>
    <name evidence="11" type="primary">nudC</name>
    <name evidence="11" type="ORF">GCM10010201_09490</name>
</gene>
<evidence type="ECO:0000313" key="12">
    <source>
        <dbReference type="Proteomes" id="UP001499978"/>
    </source>
</evidence>
<evidence type="ECO:0000256" key="8">
    <source>
        <dbReference type="ARBA" id="ARBA00023027"/>
    </source>
</evidence>
<sequence>MITEPALSRAAIDRAAHRRQDPQWLAAAWQRSQVVIVDTGAGGASLVTSRDELVLFPPDQVDAGAERFFLGVDADGNPYFGVDAVLPKHGADGAELAGARSATLREVADRLPARDADLMATAAALAFWHARHRFSASVGEPTEPAEGGWARRGGVGGQEWPRTDPAVIVLVHDGAAGPLGRCLLAVGTSWHEAPVQRFSCLAGFVEPGESAESAVAREVAEEVGAAVDEIAYVASQPWPFPASLMLGFTARADPGVLLTLEPAEIARARWFTRAEVAGLRAGGALLTDDGLPIAVTDNASISTWLIDAWLASG</sequence>
<dbReference type="Gene3D" id="3.90.79.20">
    <property type="match status" value="1"/>
</dbReference>
<dbReference type="PROSITE" id="PS00893">
    <property type="entry name" value="NUDIX_BOX"/>
    <property type="match status" value="1"/>
</dbReference>
<accession>A0ABP6AHE6</accession>
<dbReference type="RefSeq" id="WP_344168814.1">
    <property type="nucleotide sequence ID" value="NZ_BAAARY010000003.1"/>
</dbReference>
<evidence type="ECO:0000256" key="6">
    <source>
        <dbReference type="ARBA" id="ARBA00022801"/>
    </source>
</evidence>
<evidence type="ECO:0000256" key="9">
    <source>
        <dbReference type="ARBA" id="ARBA00023679"/>
    </source>
</evidence>
<name>A0ABP6AHE6_9ACTN</name>
<comment type="cofactor">
    <cofactor evidence="1">
        <name>Mg(2+)</name>
        <dbReference type="ChEBI" id="CHEBI:18420"/>
    </cofactor>
</comment>
<keyword evidence="8" id="KW-0520">NAD</keyword>
<evidence type="ECO:0000256" key="3">
    <source>
        <dbReference type="ARBA" id="ARBA00009595"/>
    </source>
</evidence>
<proteinExistence type="inferred from homology"/>
<dbReference type="Pfam" id="PF09296">
    <property type="entry name" value="NUDIX-like"/>
    <property type="match status" value="1"/>
</dbReference>
<comment type="catalytic activity">
    <reaction evidence="9">
        <text>a 5'-end NAD(+)-phospho-ribonucleoside in mRNA + H2O = a 5'-end phospho-adenosine-phospho-ribonucleoside in mRNA + beta-nicotinamide D-ribonucleotide + 2 H(+)</text>
        <dbReference type="Rhea" id="RHEA:60876"/>
        <dbReference type="Rhea" id="RHEA-COMP:15698"/>
        <dbReference type="Rhea" id="RHEA-COMP:15719"/>
        <dbReference type="ChEBI" id="CHEBI:14649"/>
        <dbReference type="ChEBI" id="CHEBI:15377"/>
        <dbReference type="ChEBI" id="CHEBI:15378"/>
        <dbReference type="ChEBI" id="CHEBI:144029"/>
        <dbReference type="ChEBI" id="CHEBI:144051"/>
    </reaction>
    <physiologicalReaction direction="left-to-right" evidence="9">
        <dbReference type="Rhea" id="RHEA:60877"/>
    </physiologicalReaction>
</comment>
<dbReference type="InterPro" id="IPR050241">
    <property type="entry name" value="NAD-cap_RNA_hydrolase_NudC"/>
</dbReference>
<dbReference type="InterPro" id="IPR049734">
    <property type="entry name" value="NudC-like_C"/>
</dbReference>
<dbReference type="CDD" id="cd03429">
    <property type="entry name" value="NUDIX_NADH_pyrophosphatase_Nudt13"/>
    <property type="match status" value="1"/>
</dbReference>
<feature type="domain" description="Nudix hydrolase" evidence="10">
    <location>
        <begin position="161"/>
        <end position="292"/>
    </location>
</feature>
<dbReference type="EC" id="3.6.1.22" evidence="4"/>
<comment type="cofactor">
    <cofactor evidence="2">
        <name>Zn(2+)</name>
        <dbReference type="ChEBI" id="CHEBI:29105"/>
    </cofactor>
</comment>
<dbReference type="PANTHER" id="PTHR42904:SF6">
    <property type="entry name" value="NAD-CAPPED RNA HYDROLASE NUDT12"/>
    <property type="match status" value="1"/>
</dbReference>
<evidence type="ECO:0000256" key="5">
    <source>
        <dbReference type="ARBA" id="ARBA00022723"/>
    </source>
</evidence>
<dbReference type="Proteomes" id="UP001499978">
    <property type="component" value="Unassembled WGS sequence"/>
</dbReference>
<evidence type="ECO:0000256" key="1">
    <source>
        <dbReference type="ARBA" id="ARBA00001946"/>
    </source>
</evidence>
<dbReference type="NCBIfam" id="NF001299">
    <property type="entry name" value="PRK00241.1"/>
    <property type="match status" value="1"/>
</dbReference>
<keyword evidence="5" id="KW-0479">Metal-binding</keyword>
<dbReference type="InterPro" id="IPR015797">
    <property type="entry name" value="NUDIX_hydrolase-like_dom_sf"/>
</dbReference>
<evidence type="ECO:0000256" key="7">
    <source>
        <dbReference type="ARBA" id="ARBA00022842"/>
    </source>
</evidence>
<comment type="caution">
    <text evidence="11">The sequence shown here is derived from an EMBL/GenBank/DDBJ whole genome shotgun (WGS) entry which is preliminary data.</text>
</comment>
<organism evidence="11 12">
    <name type="scientific">Pilimelia columellifera subsp. columellifera</name>
    <dbReference type="NCBI Taxonomy" id="706583"/>
    <lineage>
        <taxon>Bacteria</taxon>
        <taxon>Bacillati</taxon>
        <taxon>Actinomycetota</taxon>
        <taxon>Actinomycetes</taxon>
        <taxon>Micromonosporales</taxon>
        <taxon>Micromonosporaceae</taxon>
        <taxon>Pilimelia</taxon>
    </lineage>
</organism>
<protein>
    <recommendedName>
        <fullName evidence="4">NAD(+) diphosphatase</fullName>
        <ecNumber evidence="4">3.6.1.22</ecNumber>
    </recommendedName>
</protein>